<protein>
    <submittedName>
        <fullName evidence="3">Copper resistance protein CopQ</fullName>
    </submittedName>
</protein>
<feature type="chain" id="PRO_5024912462" evidence="2">
    <location>
        <begin position="27"/>
        <end position="81"/>
    </location>
</feature>
<keyword evidence="2" id="KW-0732">Signal</keyword>
<proteinExistence type="predicted"/>
<feature type="region of interest" description="Disordered" evidence="1">
    <location>
        <begin position="55"/>
        <end position="81"/>
    </location>
</feature>
<evidence type="ECO:0000256" key="2">
    <source>
        <dbReference type="SAM" id="SignalP"/>
    </source>
</evidence>
<dbReference type="EMBL" id="CP044067">
    <property type="protein sequence ID" value="QET06198.1"/>
    <property type="molecule type" value="Genomic_DNA"/>
</dbReference>
<evidence type="ECO:0000313" key="3">
    <source>
        <dbReference type="EMBL" id="QET06198.1"/>
    </source>
</evidence>
<dbReference type="AlphaFoldDB" id="A0A5P2HEF5"/>
<feature type="signal peptide" evidence="2">
    <location>
        <begin position="1"/>
        <end position="26"/>
    </location>
</feature>
<gene>
    <name evidence="3" type="ORF">FOB72_30245</name>
</gene>
<evidence type="ECO:0000256" key="1">
    <source>
        <dbReference type="SAM" id="MobiDB-lite"/>
    </source>
</evidence>
<name>A0A5P2HEF5_9BURK</name>
<reference evidence="3 4" key="1">
    <citation type="submission" date="2019-09" db="EMBL/GenBank/DDBJ databases">
        <title>FDA dAtabase for Regulatory Grade micrObial Sequences (FDA-ARGOS): Supporting development and validation of Infectious Disease Dx tests.</title>
        <authorList>
            <person name="Sciortino C."/>
            <person name="Tallon L."/>
            <person name="Sadzewicz L."/>
            <person name="Vavikolanu K."/>
            <person name="Mehta A."/>
            <person name="Aluvathingal J."/>
            <person name="Nadendla S."/>
            <person name="Nandy P."/>
            <person name="Geyer C."/>
            <person name="Yan Y."/>
            <person name="Sichtig H."/>
        </authorList>
    </citation>
    <scope>NUCLEOTIDE SEQUENCE [LARGE SCALE GENOMIC DNA]</scope>
    <source>
        <strain evidence="3 4">FDAARGOS_664</strain>
    </source>
</reference>
<dbReference type="Proteomes" id="UP000322822">
    <property type="component" value="Chromosome 2"/>
</dbReference>
<dbReference type="OrthoDB" id="8927550at2"/>
<sequence length="81" mass="8456">MRNLRHVLLSTTLLATLAGTAGIASAAGAGTRTADPYLDGARTGARDIYTDGARAVNDQRSPFTDGARGVHDQRDPFTRGA</sequence>
<evidence type="ECO:0000313" key="4">
    <source>
        <dbReference type="Proteomes" id="UP000322822"/>
    </source>
</evidence>
<dbReference type="RefSeq" id="WP_150376917.1">
    <property type="nucleotide sequence ID" value="NZ_CP044067.1"/>
</dbReference>
<feature type="compositionally biased region" description="Basic and acidic residues" evidence="1">
    <location>
        <begin position="68"/>
        <end position="81"/>
    </location>
</feature>
<organism evidence="3 4">
    <name type="scientific">Cupriavidus pauculus</name>
    <dbReference type="NCBI Taxonomy" id="82633"/>
    <lineage>
        <taxon>Bacteria</taxon>
        <taxon>Pseudomonadati</taxon>
        <taxon>Pseudomonadota</taxon>
        <taxon>Betaproteobacteria</taxon>
        <taxon>Burkholderiales</taxon>
        <taxon>Burkholderiaceae</taxon>
        <taxon>Cupriavidus</taxon>
    </lineage>
</organism>
<accession>A0A5P2HEF5</accession>